<evidence type="ECO:0008006" key="4">
    <source>
        <dbReference type="Google" id="ProtNLM"/>
    </source>
</evidence>
<dbReference type="AlphaFoldDB" id="A0A1B2LW07"/>
<accession>A0A1B2LW07</accession>
<feature type="transmembrane region" description="Helical" evidence="1">
    <location>
        <begin position="70"/>
        <end position="90"/>
    </location>
</feature>
<name>A0A1B2LW07_9GAMM</name>
<evidence type="ECO:0000313" key="3">
    <source>
        <dbReference type="Proteomes" id="UP000093391"/>
    </source>
</evidence>
<feature type="transmembrane region" description="Helical" evidence="1">
    <location>
        <begin position="147"/>
        <end position="166"/>
    </location>
</feature>
<proteinExistence type="predicted"/>
<dbReference type="STRING" id="1789224.BFG52_01350"/>
<dbReference type="PANTHER" id="PTHR34980:SF3">
    <property type="entry name" value="BLR8105 PROTEIN"/>
    <property type="match status" value="1"/>
</dbReference>
<keyword evidence="1" id="KW-0472">Membrane</keyword>
<reference evidence="2 3" key="1">
    <citation type="submission" date="2016-08" db="EMBL/GenBank/DDBJ databases">
        <authorList>
            <person name="Seilhamer J.J."/>
        </authorList>
    </citation>
    <scope>NUCLEOTIDE SEQUENCE [LARGE SCALE GENOMIC DNA]</scope>
    <source>
        <strain evidence="2 3">BRTC-1</strain>
    </source>
</reference>
<evidence type="ECO:0000256" key="1">
    <source>
        <dbReference type="SAM" id="Phobius"/>
    </source>
</evidence>
<dbReference type="Proteomes" id="UP000093391">
    <property type="component" value="Chromosome"/>
</dbReference>
<keyword evidence="3" id="KW-1185">Reference proteome</keyword>
<keyword evidence="1" id="KW-1133">Transmembrane helix</keyword>
<dbReference type="OrthoDB" id="9812349at2"/>
<dbReference type="EMBL" id="CP016895">
    <property type="protein sequence ID" value="AOA57128.1"/>
    <property type="molecule type" value="Genomic_DNA"/>
</dbReference>
<dbReference type="PANTHER" id="PTHR34980">
    <property type="entry name" value="INNER MEMBRANE PROTEIN-RELATED-RELATED"/>
    <property type="match status" value="1"/>
</dbReference>
<gene>
    <name evidence="2" type="ORF">BFG52_01350</name>
</gene>
<evidence type="ECO:0000313" key="2">
    <source>
        <dbReference type="EMBL" id="AOA57128.1"/>
    </source>
</evidence>
<dbReference type="Pfam" id="PF05656">
    <property type="entry name" value="DUF805"/>
    <property type="match status" value="1"/>
</dbReference>
<dbReference type="GO" id="GO:0005886">
    <property type="term" value="C:plasma membrane"/>
    <property type="evidence" value="ECO:0007669"/>
    <property type="project" value="TreeGrafter"/>
</dbReference>
<sequence length="172" mass="18950">MNTFIAPPNAAPLADDAFLSAQGRFGRRSYLAWNVVVTLLGILAMIVSIIPLRLSPNNSSIAQLPESSLWVFASISVLISATVCYFFFIFSIRRLHDLNRSGWLSLCYLLPIINVIFALYLLCVAGQPEDNPYGQPRPAKMWESIVSLVYVIVLAIGIVLSIIALINQPSIP</sequence>
<dbReference type="KEGG" id="ala:BFG52_01350"/>
<feature type="transmembrane region" description="Helical" evidence="1">
    <location>
        <begin position="30"/>
        <end position="50"/>
    </location>
</feature>
<dbReference type="RefSeq" id="WP_067551578.1">
    <property type="nucleotide sequence ID" value="NZ_CP016895.1"/>
</dbReference>
<protein>
    <recommendedName>
        <fullName evidence="4">DUF805 domain-containing protein</fullName>
    </recommendedName>
</protein>
<dbReference type="InterPro" id="IPR008523">
    <property type="entry name" value="DUF805"/>
</dbReference>
<keyword evidence="1" id="KW-0812">Transmembrane</keyword>
<feature type="transmembrane region" description="Helical" evidence="1">
    <location>
        <begin position="102"/>
        <end position="127"/>
    </location>
</feature>
<organism evidence="2 3">
    <name type="scientific">Acinetobacter larvae</name>
    <dbReference type="NCBI Taxonomy" id="1789224"/>
    <lineage>
        <taxon>Bacteria</taxon>
        <taxon>Pseudomonadati</taxon>
        <taxon>Pseudomonadota</taxon>
        <taxon>Gammaproteobacteria</taxon>
        <taxon>Moraxellales</taxon>
        <taxon>Moraxellaceae</taxon>
        <taxon>Acinetobacter</taxon>
    </lineage>
</organism>